<dbReference type="GO" id="GO:0006351">
    <property type="term" value="P:DNA-templated transcription"/>
    <property type="evidence" value="ECO:0007669"/>
    <property type="project" value="InterPro"/>
</dbReference>
<evidence type="ECO:0000259" key="2">
    <source>
        <dbReference type="Pfam" id="PF08223"/>
    </source>
</evidence>
<dbReference type="Gene3D" id="1.20.58.1460">
    <property type="match status" value="1"/>
</dbReference>
<dbReference type="InterPro" id="IPR013225">
    <property type="entry name" value="PaaX_C"/>
</dbReference>
<feature type="domain" description="Transcriptional repressor PaaX-like N-terminal" evidence="1">
    <location>
        <begin position="25"/>
        <end position="91"/>
    </location>
</feature>
<dbReference type="InterPro" id="IPR011965">
    <property type="entry name" value="PaaX_trns_reg"/>
</dbReference>
<dbReference type="RefSeq" id="WP_167462195.1">
    <property type="nucleotide sequence ID" value="NZ_CP046171.1"/>
</dbReference>
<evidence type="ECO:0000313" key="5">
    <source>
        <dbReference type="Proteomes" id="UP000501705"/>
    </source>
</evidence>
<protein>
    <submittedName>
        <fullName evidence="4">Regulator</fullName>
    </submittedName>
</protein>
<evidence type="ECO:0000259" key="1">
    <source>
        <dbReference type="Pfam" id="PF07848"/>
    </source>
</evidence>
<dbReference type="PANTHER" id="PTHR30319:SF1">
    <property type="entry name" value="TRANSCRIPTIONAL REPRESSOR PAAX"/>
    <property type="match status" value="1"/>
</dbReference>
<reference evidence="4 5" key="1">
    <citation type="journal article" date="2019" name="ACS Chem. Biol.">
        <title>Identification and Mobilization of a Cryptic Antibiotic Biosynthesis Gene Locus from a Human-Pathogenic Nocardia Isolate.</title>
        <authorList>
            <person name="Herisse M."/>
            <person name="Ishida K."/>
            <person name="Porter J.L."/>
            <person name="Howden B."/>
            <person name="Hertweck C."/>
            <person name="Stinear T.P."/>
            <person name="Pidot S.J."/>
        </authorList>
    </citation>
    <scope>NUCLEOTIDE SEQUENCE [LARGE SCALE GENOMIC DNA]</scope>
    <source>
        <strain evidence="4 5">AUSMDU00024985</strain>
    </source>
</reference>
<dbReference type="PIRSF" id="PIRSF020623">
    <property type="entry name" value="PaaX"/>
    <property type="match status" value="1"/>
</dbReference>
<dbReference type="Pfam" id="PF07848">
    <property type="entry name" value="PaaX"/>
    <property type="match status" value="1"/>
</dbReference>
<dbReference type="Gene3D" id="3.30.70.2650">
    <property type="match status" value="1"/>
</dbReference>
<gene>
    <name evidence="4" type="ORF">F5X71_13125</name>
</gene>
<evidence type="ECO:0000259" key="3">
    <source>
        <dbReference type="Pfam" id="PF20803"/>
    </source>
</evidence>
<dbReference type="InterPro" id="IPR048846">
    <property type="entry name" value="PaaX-like_central"/>
</dbReference>
<evidence type="ECO:0000313" key="4">
    <source>
        <dbReference type="EMBL" id="QIS03127.1"/>
    </source>
</evidence>
<name>A0A6G9XQD4_NOCBR</name>
<dbReference type="EMBL" id="CP046171">
    <property type="protein sequence ID" value="QIS03127.1"/>
    <property type="molecule type" value="Genomic_DNA"/>
</dbReference>
<dbReference type="Pfam" id="PF08223">
    <property type="entry name" value="PaaX_C"/>
    <property type="match status" value="1"/>
</dbReference>
<accession>A0A6G9XQD4</accession>
<dbReference type="Gene3D" id="1.10.10.10">
    <property type="entry name" value="Winged helix-like DNA-binding domain superfamily/Winged helix DNA-binding domain"/>
    <property type="match status" value="1"/>
</dbReference>
<feature type="domain" description="Transcriptional repressor PaaX-like central Cas2-like" evidence="3">
    <location>
        <begin position="114"/>
        <end position="180"/>
    </location>
</feature>
<dbReference type="Proteomes" id="UP000501705">
    <property type="component" value="Chromosome"/>
</dbReference>
<sequence>MNSPHADPATAGAVLDDIDSRPGSATSLARTVLGAYVRDLGGWIAIADFGALLARLGVPEPSTRTAVTRLKSKGVLDAETRSGRSGYRVTAAAEAMYLRGDPRIFGFRQMGDADAWHLISFGIPESERAARHQLRRRLTSIGCGTVSPGLWICPEYLAGEVTAIVRALDLDSYVTTFRAVDLSVPGPLPEVAAQWWDLPGIAARYRAFLARHRGLLDPAELSDRDAFERFVPALDEWRVIPYLDPGLPQRMLPADWPGPAAVRLFADAQHRCLAPSRRWVKSMVS</sequence>
<feature type="domain" description="Transcriptional repressor PaaX-like C-terminal" evidence="2">
    <location>
        <begin position="196"/>
        <end position="281"/>
    </location>
</feature>
<dbReference type="AlphaFoldDB" id="A0A6G9XQD4"/>
<dbReference type="PANTHER" id="PTHR30319">
    <property type="entry name" value="PHENYLACETIC ACID REGULATOR-RELATED TRANSCRIPTIONAL REPRESSOR"/>
    <property type="match status" value="1"/>
</dbReference>
<dbReference type="InterPro" id="IPR012906">
    <property type="entry name" value="PaaX-like_N"/>
</dbReference>
<dbReference type="Pfam" id="PF20803">
    <property type="entry name" value="PaaX_M"/>
    <property type="match status" value="1"/>
</dbReference>
<proteinExistence type="predicted"/>
<organism evidence="4 5">
    <name type="scientific">Nocardia brasiliensis</name>
    <dbReference type="NCBI Taxonomy" id="37326"/>
    <lineage>
        <taxon>Bacteria</taxon>
        <taxon>Bacillati</taxon>
        <taxon>Actinomycetota</taxon>
        <taxon>Actinomycetes</taxon>
        <taxon>Mycobacteriales</taxon>
        <taxon>Nocardiaceae</taxon>
        <taxon>Nocardia</taxon>
    </lineage>
</organism>
<dbReference type="InterPro" id="IPR036388">
    <property type="entry name" value="WH-like_DNA-bd_sf"/>
</dbReference>